<dbReference type="OrthoDB" id="436262at2759"/>
<dbReference type="GO" id="GO:0005634">
    <property type="term" value="C:nucleus"/>
    <property type="evidence" value="ECO:0007669"/>
    <property type="project" value="UniProtKB-SubCell"/>
</dbReference>
<keyword evidence="5" id="KW-0539">Nucleus</keyword>
<dbReference type="PANTHER" id="PTHR14222">
    <property type="entry name" value="CONDENSIN"/>
    <property type="match status" value="1"/>
</dbReference>
<keyword evidence="4" id="KW-0226">DNA condensation</keyword>
<dbReference type="GO" id="GO:0007076">
    <property type="term" value="P:mitotic chromosome condensation"/>
    <property type="evidence" value="ECO:0007669"/>
    <property type="project" value="InterPro"/>
</dbReference>
<dbReference type="GO" id="GO:0010032">
    <property type="term" value="P:meiotic chromosome condensation"/>
    <property type="evidence" value="ECO:0007669"/>
    <property type="project" value="TreeGrafter"/>
</dbReference>
<evidence type="ECO:0000256" key="1">
    <source>
        <dbReference type="ARBA" id="ARBA00004123"/>
    </source>
</evidence>
<evidence type="ECO:0000313" key="10">
    <source>
        <dbReference type="Proteomes" id="UP000186922"/>
    </source>
</evidence>
<dbReference type="Gene3D" id="1.25.10.10">
    <property type="entry name" value="Leucine-rich Repeat Variant"/>
    <property type="match status" value="1"/>
</dbReference>
<dbReference type="GO" id="GO:0000779">
    <property type="term" value="C:condensed chromosome, centromeric region"/>
    <property type="evidence" value="ECO:0007669"/>
    <property type="project" value="TreeGrafter"/>
</dbReference>
<keyword evidence="2" id="KW-0132">Cell division</keyword>
<dbReference type="Proteomes" id="UP000186922">
    <property type="component" value="Unassembled WGS sequence"/>
</dbReference>
<dbReference type="InterPro" id="IPR026971">
    <property type="entry name" value="CND1/NCAPD3"/>
</dbReference>
<dbReference type="InterPro" id="IPR016024">
    <property type="entry name" value="ARM-type_fold"/>
</dbReference>
<feature type="compositionally biased region" description="Basic and acidic residues" evidence="7">
    <location>
        <begin position="1374"/>
        <end position="1386"/>
    </location>
</feature>
<comment type="subcellular location">
    <subcellularLocation>
        <location evidence="1">Nucleus</location>
    </subcellularLocation>
</comment>
<keyword evidence="10" id="KW-1185">Reference proteome</keyword>
<sequence length="1421" mass="159379">MEDVDERERSLELGNAADLLEVERDEFFVPSSKNDLKEGSGSFSLHPMSLDECMDHLGDDGATIRQELKQLGLEVLSTSFRPLCSTLWHFQSMNDGLYAGVFRVVLEATGMALDRAANATKEGGAVKANLRSLCKIGFFLLCNYVDHLQKELSAPKSRKGGQAAGSDRRTDSLRKLEELALDRLKRLSDPHQNVAALWIQKPEKEFVSLLLQTLARFCEDANLVKTYNKETTDKLVLAFSGAIASFDCEEEYFRIMMRLFQRNEAAGSLCARVVADAYDKAGKPEIVSDLFSVLEGDMDDIAQTNALGKSYVNVIEGLAKTHPISAALCTEDIAELLKSDAAPVRSVVLHLLTCAIIDAGKIPSGSASDLKEHMDEWWACLLDEILDHHANVRKKVLNCVDDIVAANTPIGQDRFEQVFAAVIGRTGLNDKAQSVREAALKCLRRLLSSRLDLLKKTSSDMEDEMRESVEKLITLLPEETADDFRKPWLCVENWILLKKGITLAAADFSKTGILPPEVREAARGQQDCKRIIKEVSDALETNEGGKAFYFLMAAAKKFPHDKLMVDHQLQGFLGEYGTELLPHRLLSLLDCLKQIRDSKKANVAVLEKSLASFLSMLTNDHNKGISALSEHILKLQSDLRIRRVLCEAVPKWEKTLQMSVATDISEISSFLIFADNNGFKEGVCVLRRLPIYFTSETREIRDAAVSAYRSYFVGEESVDRSSDALVERLIRELPNVAAANSETIKLLFKDENNAVTEKVAKRIVGIALSTDDAEDVWRACLALSVLPSVADGAICDKLEPLRKKCLDVVPFDTRLVCTFCDVLIKLGRSPLDKDDVTTRNKKKLTLPTHHSVLYSFLNICIQSFSDVKAKGQTIMYGKMVEALFAVAEKPSDTLKLLISFVLTRLKITGKAKQPTKKSTRICRVPADGVERMDVDQERADESSNPPLEKQAVALDGLHYVLYLGATAAFTYANWMEDVFSLSAESKESQAKKAEGEFDEDEPDGPNEEDRGKEAVLQFRKRLFKPETDGENSGIWLIENLVVKMTEMSFAFKGRPAGLVAYMALIRIMLISEHSCNRHIRRIIRVLDTTESLELRKMLLVGFSDIAVRFVNMVQEHTSIYTKQLRHPHPSVRYHALMAFVRIIVNDLVKVREQYCDIAMLICDPDAEVSTVTRGFFKEKLSKTDVMNVVTQLLARNDLPEKLDQSHMQEVFKYLIDLVGKNVTEMDSLTVSFFAIVESKRPVEIWQIVAFCLTLVVPHMSEKLLLQLREQVFNWKKAVADETTMKYLIDAFNGCRRKLPEDKKRLPEDIVARIESLHNDNAEVSARRSSRRADTGSRASRRAESLERNDSPQPSGSRRRGGNEVKKTQCNGSGDKSKKVSKTDRQGKASRGGQQKDPYDPSSSEEDERPRKQPVGRSHKKR</sequence>
<evidence type="ECO:0000256" key="6">
    <source>
        <dbReference type="ARBA" id="ARBA00023306"/>
    </source>
</evidence>
<organism evidence="9 10">
    <name type="scientific">Ramazzottius varieornatus</name>
    <name type="common">Water bear</name>
    <name type="synonym">Tardigrade</name>
    <dbReference type="NCBI Taxonomy" id="947166"/>
    <lineage>
        <taxon>Eukaryota</taxon>
        <taxon>Metazoa</taxon>
        <taxon>Ecdysozoa</taxon>
        <taxon>Tardigrada</taxon>
        <taxon>Eutardigrada</taxon>
        <taxon>Parachela</taxon>
        <taxon>Hypsibioidea</taxon>
        <taxon>Ramazzottiidae</taxon>
        <taxon>Ramazzottius</taxon>
    </lineage>
</organism>
<feature type="compositionally biased region" description="Acidic residues" evidence="7">
    <location>
        <begin position="996"/>
        <end position="1006"/>
    </location>
</feature>
<name>A0A1D1UPM0_RAMVA</name>
<comment type="caution">
    <text evidence="9">The sequence shown here is derived from an EMBL/GenBank/DDBJ whole genome shotgun (WGS) entry which is preliminary data.</text>
</comment>
<feature type="region of interest" description="Disordered" evidence="7">
    <location>
        <begin position="990"/>
        <end position="1011"/>
    </location>
</feature>
<accession>A0A1D1UPM0</accession>
<dbReference type="GO" id="GO:0000796">
    <property type="term" value="C:condensin complex"/>
    <property type="evidence" value="ECO:0007669"/>
    <property type="project" value="TreeGrafter"/>
</dbReference>
<feature type="region of interest" description="Disordered" evidence="7">
    <location>
        <begin position="1320"/>
        <end position="1421"/>
    </location>
</feature>
<evidence type="ECO:0000256" key="5">
    <source>
        <dbReference type="ARBA" id="ARBA00023242"/>
    </source>
</evidence>
<evidence type="ECO:0000256" key="3">
    <source>
        <dbReference type="ARBA" id="ARBA00022776"/>
    </source>
</evidence>
<evidence type="ECO:0000259" key="8">
    <source>
        <dbReference type="Pfam" id="PF12717"/>
    </source>
</evidence>
<keyword evidence="3" id="KW-0498">Mitosis</keyword>
<dbReference type="GO" id="GO:0042393">
    <property type="term" value="F:histone binding"/>
    <property type="evidence" value="ECO:0007669"/>
    <property type="project" value="TreeGrafter"/>
</dbReference>
<dbReference type="SUPFAM" id="SSF48371">
    <property type="entry name" value="ARM repeat"/>
    <property type="match status" value="1"/>
</dbReference>
<evidence type="ECO:0000313" key="9">
    <source>
        <dbReference type="EMBL" id="GAU88108.1"/>
    </source>
</evidence>
<keyword evidence="6" id="KW-0131">Cell cycle</keyword>
<evidence type="ECO:0000256" key="2">
    <source>
        <dbReference type="ARBA" id="ARBA00022618"/>
    </source>
</evidence>
<protein>
    <recommendedName>
        <fullName evidence="8">Condensin complex subunit 1 C-terminal domain-containing protein</fullName>
    </recommendedName>
</protein>
<dbReference type="Pfam" id="PF12717">
    <property type="entry name" value="Cnd1"/>
    <property type="match status" value="1"/>
</dbReference>
<evidence type="ECO:0000256" key="4">
    <source>
        <dbReference type="ARBA" id="ARBA00023067"/>
    </source>
</evidence>
<feature type="compositionally biased region" description="Basic residues" evidence="7">
    <location>
        <begin position="1411"/>
        <end position="1421"/>
    </location>
</feature>
<dbReference type="GO" id="GO:0051301">
    <property type="term" value="P:cell division"/>
    <property type="evidence" value="ECO:0007669"/>
    <property type="project" value="UniProtKB-KW"/>
</dbReference>
<feature type="domain" description="Condensin complex subunit 1 C-terminal" evidence="8">
    <location>
        <begin position="1095"/>
        <end position="1252"/>
    </location>
</feature>
<proteinExistence type="predicted"/>
<dbReference type="InterPro" id="IPR011989">
    <property type="entry name" value="ARM-like"/>
</dbReference>
<reference evidence="9 10" key="1">
    <citation type="journal article" date="2016" name="Nat. Commun.">
        <title>Extremotolerant tardigrade genome and improved radiotolerance of human cultured cells by tardigrade-unique protein.</title>
        <authorList>
            <person name="Hashimoto T."/>
            <person name="Horikawa D.D."/>
            <person name="Saito Y."/>
            <person name="Kuwahara H."/>
            <person name="Kozuka-Hata H."/>
            <person name="Shin-I T."/>
            <person name="Minakuchi Y."/>
            <person name="Ohishi K."/>
            <person name="Motoyama A."/>
            <person name="Aizu T."/>
            <person name="Enomoto A."/>
            <person name="Kondo K."/>
            <person name="Tanaka S."/>
            <person name="Hara Y."/>
            <person name="Koshikawa S."/>
            <person name="Sagara H."/>
            <person name="Miura T."/>
            <person name="Yokobori S."/>
            <person name="Miyagawa K."/>
            <person name="Suzuki Y."/>
            <person name="Kubo T."/>
            <person name="Oyama M."/>
            <person name="Kohara Y."/>
            <person name="Fujiyama A."/>
            <person name="Arakawa K."/>
            <person name="Katayama T."/>
            <person name="Toyoda A."/>
            <person name="Kunieda T."/>
        </authorList>
    </citation>
    <scope>NUCLEOTIDE SEQUENCE [LARGE SCALE GENOMIC DNA]</scope>
    <source>
        <strain evidence="9 10">YOKOZUNA-1</strain>
    </source>
</reference>
<dbReference type="EMBL" id="BDGG01000001">
    <property type="protein sequence ID" value="GAU88108.1"/>
    <property type="molecule type" value="Genomic_DNA"/>
</dbReference>
<feature type="compositionally biased region" description="Basic and acidic residues" evidence="7">
    <location>
        <begin position="1330"/>
        <end position="1349"/>
    </location>
</feature>
<dbReference type="STRING" id="947166.A0A1D1UPM0"/>
<gene>
    <name evidence="9" type="primary">RvY_00864-1</name>
    <name evidence="9" type="synonym">RvY_00864.1</name>
    <name evidence="9" type="ORF">RvY_00864</name>
</gene>
<dbReference type="InterPro" id="IPR032682">
    <property type="entry name" value="Cnd1_C"/>
</dbReference>
<evidence type="ECO:0000256" key="7">
    <source>
        <dbReference type="SAM" id="MobiDB-lite"/>
    </source>
</evidence>